<sequence>MPFDKLANDDHQLVIWWTAADTYTALPNENNASQVISTNLYRLGHSKTNYWFMKSGTATL</sequence>
<comment type="caution">
    <text evidence="1">The sequence shown here is derived from an EMBL/GenBank/DDBJ whole genome shotgun (WGS) entry which is preliminary data.</text>
</comment>
<organism evidence="1 2">
    <name type="scientific">Lentilactobacillus kosonis</name>
    <dbReference type="NCBI Taxonomy" id="2810561"/>
    <lineage>
        <taxon>Bacteria</taxon>
        <taxon>Bacillati</taxon>
        <taxon>Bacillota</taxon>
        <taxon>Bacilli</taxon>
        <taxon>Lactobacillales</taxon>
        <taxon>Lactobacillaceae</taxon>
        <taxon>Lentilactobacillus</taxon>
    </lineage>
</organism>
<proteinExistence type="predicted"/>
<evidence type="ECO:0000313" key="1">
    <source>
        <dbReference type="EMBL" id="GAY73928.1"/>
    </source>
</evidence>
<name>A0A401FNT5_9LACO</name>
<dbReference type="STRING" id="1138822.PL11_001245"/>
<accession>A0A401FNT5</accession>
<keyword evidence="2" id="KW-1185">Reference proteome</keyword>
<gene>
    <name evidence="1" type="ORF">NBRC111893_2074</name>
</gene>
<dbReference type="Proteomes" id="UP000286974">
    <property type="component" value="Unassembled WGS sequence"/>
</dbReference>
<evidence type="ECO:0000313" key="2">
    <source>
        <dbReference type="Proteomes" id="UP000286974"/>
    </source>
</evidence>
<reference evidence="1 2" key="1">
    <citation type="submission" date="2017-11" db="EMBL/GenBank/DDBJ databases">
        <title>Draft Genome Sequence of Lactobacillus curieae NBRC 111893 isolated from Koso, a Japanese sugar-Vegetable Fermented Beverage.</title>
        <authorList>
            <person name="Chiou T.Y."/>
            <person name="Oshima K."/>
            <person name="Suda W."/>
            <person name="Hattori M."/>
            <person name="Takahashi T."/>
        </authorList>
    </citation>
    <scope>NUCLEOTIDE SEQUENCE [LARGE SCALE GENOMIC DNA]</scope>
    <source>
        <strain evidence="1 2">NBRC111893</strain>
    </source>
</reference>
<dbReference type="AlphaFoldDB" id="A0A401FNT5"/>
<dbReference type="EMBL" id="BEXA01000005">
    <property type="protein sequence ID" value="GAY73928.1"/>
    <property type="molecule type" value="Genomic_DNA"/>
</dbReference>
<protein>
    <submittedName>
        <fullName evidence="1">Uncharacterized protein</fullName>
    </submittedName>
</protein>